<gene>
    <name evidence="8" type="ORF">CANTADRAFT_55221</name>
</gene>
<dbReference type="Proteomes" id="UP000094285">
    <property type="component" value="Unassembled WGS sequence"/>
</dbReference>
<accession>A0A1E4SE36</accession>
<name>A0A1E4SE36_9ASCO</name>
<proteinExistence type="inferred from homology"/>
<dbReference type="Gene3D" id="1.25.40.10">
    <property type="entry name" value="Tetratricopeptide repeat domain"/>
    <property type="match status" value="2"/>
</dbReference>
<evidence type="ECO:0000256" key="3">
    <source>
        <dbReference type="ARBA" id="ARBA00004463"/>
    </source>
</evidence>
<dbReference type="InterPro" id="IPR011990">
    <property type="entry name" value="TPR-like_helical_dom_sf"/>
</dbReference>
<dbReference type="PANTHER" id="PTHR23083">
    <property type="entry name" value="TETRATRICOPEPTIDE REPEAT PROTEIN, TPR"/>
    <property type="match status" value="1"/>
</dbReference>
<dbReference type="AlphaFoldDB" id="A0A1E4SE36"/>
<dbReference type="OrthoDB" id="29013at2759"/>
<dbReference type="SUPFAM" id="SSF48452">
    <property type="entry name" value="TPR-like"/>
    <property type="match status" value="1"/>
</dbReference>
<feature type="region of interest" description="Disordered" evidence="7">
    <location>
        <begin position="706"/>
        <end position="725"/>
    </location>
</feature>
<dbReference type="STRING" id="984487.A0A1E4SE36"/>
<sequence length="949" mass="109107">MEDIITLNLGGFPKDVLDFQESSIYLQQLLFIDYQLQLLIQNEFSGKQFVSAGHFELQGVSQPREKLLQLINYVTNVNGTYSEEYKTVVEKFYFNIIMAHLFYLNSQLDEMAYQLDLIHASALTPSTSQPYNEFIEFLICRYHVVGSYASNSSSKLIDYLVWYRKPFKKSQITANNWLDLLYLRLTTLLTHDGTGKLSFHDIQSLNFARNSIAVIGYANYLVKTSVLSLSSNHIVDSFKSEYSAYLTSSINLKIANKLEFPKSDESSKTPSQLNDFIYNLYETLNQVPFNYTIIKPSLTKKFLINSTLKTYQSQTVLINLIKVLGELEEYDEALAAFKTLRDYIEADLKQHEGNFDDILQIIDIYSTCLIKFNPLNTNRTKGFKYTSEDKVLVLLDEYAKELLIYLDVVRDSVGLTYDETHDTESFKGGQKVEPSSGLLSFLFKKYNVNILLSDHSHFIELVSQAWFSLGYYHYYLTINKSSTYPLLEAHKMKVIKYYKNSLIVNSTGNPEYLFNYALSLSFDGHLKEALKLCKFILKKYPESFKTWNLMVLLLTSFEANDPDFVKSDKQNASNGYSNGTHEAIGTLNGNGASNGKISESQAPLKESEKFINNALNIAGLFIAKHHQRDVKLTTEAKYEILQLKLTQLAVWESIYGVQYILEFLSEVFMLFHELFTVDHTQPKEPTRTLIPVAHDSKWSHRPSFIDPKIEPPHANGSSKPKDLTRRLSRMGKPNAVDTVEGLKNLSLNHNNRSSLTHHATTESLAQKATTTEKKILQDLWLWTSKIYLKIGMLEESEQCIVEAESIYEPNVKTFTMLGYLTSKSRKFLSLQELERSIEKLNKDPHNKIDYGNTLLGLCKLFIIDDEAERSLFISSKDRDAGIIRLKNCLEAYSLSWPYGANNLEVWYYLSKIYEIIDDKTLLTKSLWKCVELEDFRPVRGYEIADSFKY</sequence>
<evidence type="ECO:0000256" key="7">
    <source>
        <dbReference type="SAM" id="MobiDB-lite"/>
    </source>
</evidence>
<keyword evidence="4" id="KW-0254">Endocytosis</keyword>
<evidence type="ECO:0000256" key="5">
    <source>
        <dbReference type="ARBA" id="ARBA00038251"/>
    </source>
</evidence>
<dbReference type="EMBL" id="KV453914">
    <property type="protein sequence ID" value="ODV77748.1"/>
    <property type="molecule type" value="Genomic_DNA"/>
</dbReference>
<evidence type="ECO:0000256" key="1">
    <source>
        <dbReference type="ARBA" id="ARBA00002550"/>
    </source>
</evidence>
<dbReference type="RefSeq" id="XP_020062870.1">
    <property type="nucleotide sequence ID" value="XM_020210421.1"/>
</dbReference>
<dbReference type="GeneID" id="30984557"/>
<reference evidence="9" key="1">
    <citation type="submission" date="2016-05" db="EMBL/GenBank/DDBJ databases">
        <title>Comparative genomics of biotechnologically important yeasts.</title>
        <authorList>
            <consortium name="DOE Joint Genome Institute"/>
            <person name="Riley R."/>
            <person name="Haridas S."/>
            <person name="Wolfe K.H."/>
            <person name="Lopes M.R."/>
            <person name="Hittinger C.T."/>
            <person name="Goker M."/>
            <person name="Salamov A."/>
            <person name="Wisecaver J."/>
            <person name="Long T.M."/>
            <person name="Aerts A.L."/>
            <person name="Barry K."/>
            <person name="Choi C."/>
            <person name="Clum A."/>
            <person name="Coughlan A.Y."/>
            <person name="Deshpande S."/>
            <person name="Douglass A.P."/>
            <person name="Hanson S.J."/>
            <person name="Klenk H.-P."/>
            <person name="Labutti K."/>
            <person name="Lapidus A."/>
            <person name="Lindquist E."/>
            <person name="Lipzen A."/>
            <person name="Meier-Kolthoff J.P."/>
            <person name="Ohm R.A."/>
            <person name="Otillar R.P."/>
            <person name="Pangilinan J."/>
            <person name="Peng Y."/>
            <person name="Rokas A."/>
            <person name="Rosa C.A."/>
            <person name="Scheuner C."/>
            <person name="Sibirny A.A."/>
            <person name="Slot J.C."/>
            <person name="Stielow J.B."/>
            <person name="Sun H."/>
            <person name="Kurtzman C.P."/>
            <person name="Blackwell M."/>
            <person name="Grigoriev I.V."/>
            <person name="Jeffries T.W."/>
        </authorList>
    </citation>
    <scope>NUCLEOTIDE SEQUENCE [LARGE SCALE GENOMIC DNA]</scope>
    <source>
        <strain evidence="9">NRRL Y-17324</strain>
    </source>
</reference>
<evidence type="ECO:0000313" key="8">
    <source>
        <dbReference type="EMBL" id="ODV77748.1"/>
    </source>
</evidence>
<dbReference type="GO" id="GO:0005886">
    <property type="term" value="C:plasma membrane"/>
    <property type="evidence" value="ECO:0007669"/>
    <property type="project" value="UniProtKB-SubCell"/>
</dbReference>
<organism evidence="8 9">
    <name type="scientific">Suhomyces tanzawaensis NRRL Y-17324</name>
    <dbReference type="NCBI Taxonomy" id="984487"/>
    <lineage>
        <taxon>Eukaryota</taxon>
        <taxon>Fungi</taxon>
        <taxon>Dikarya</taxon>
        <taxon>Ascomycota</taxon>
        <taxon>Saccharomycotina</taxon>
        <taxon>Pichiomycetes</taxon>
        <taxon>Debaryomycetaceae</taxon>
        <taxon>Suhomyces</taxon>
    </lineage>
</organism>
<comment type="function">
    <text evidence="1">Involved in endocytosis.</text>
</comment>
<dbReference type="CDD" id="cd23270">
    <property type="entry name" value="YPP1"/>
    <property type="match status" value="1"/>
</dbReference>
<dbReference type="GO" id="GO:0006897">
    <property type="term" value="P:endocytosis"/>
    <property type="evidence" value="ECO:0007669"/>
    <property type="project" value="UniProtKB-KW"/>
</dbReference>
<dbReference type="InterPro" id="IPR051722">
    <property type="entry name" value="Endocytosis_PI4K-reg_protein"/>
</dbReference>
<comment type="subcellular location">
    <subcellularLocation>
        <location evidence="2">Cell membrane</location>
        <topology evidence="2">Peripheral membrane protein</topology>
        <orientation evidence="2">Cytoplasmic side</orientation>
    </subcellularLocation>
    <subcellularLocation>
        <location evidence="3">Cytoplasmic granule</location>
    </subcellularLocation>
</comment>
<evidence type="ECO:0000256" key="6">
    <source>
        <dbReference type="ARBA" id="ARBA00039231"/>
    </source>
</evidence>
<evidence type="ECO:0000256" key="2">
    <source>
        <dbReference type="ARBA" id="ARBA00004413"/>
    </source>
</evidence>
<comment type="similarity">
    <text evidence="5">Belongs to the YPP1 family.</text>
</comment>
<evidence type="ECO:0000313" key="9">
    <source>
        <dbReference type="Proteomes" id="UP000094285"/>
    </source>
</evidence>
<evidence type="ECO:0000256" key="4">
    <source>
        <dbReference type="ARBA" id="ARBA00022583"/>
    </source>
</evidence>
<keyword evidence="9" id="KW-1185">Reference proteome</keyword>
<protein>
    <recommendedName>
        <fullName evidence="6">Cargo-transport protein YPP1</fullName>
    </recommendedName>
</protein>
<dbReference type="PANTHER" id="PTHR23083:SF464">
    <property type="entry name" value="TETRATRICOPEPTIDE REPEAT DOMAIN 7, ISOFORM A"/>
    <property type="match status" value="1"/>
</dbReference>